<dbReference type="Pfam" id="PF16925">
    <property type="entry name" value="TetR_C_13"/>
    <property type="match status" value="1"/>
</dbReference>
<dbReference type="SUPFAM" id="SSF46689">
    <property type="entry name" value="Homeodomain-like"/>
    <property type="match status" value="1"/>
</dbReference>
<keyword evidence="1" id="KW-0805">Transcription regulation</keyword>
<dbReference type="PANTHER" id="PTHR47506">
    <property type="entry name" value="TRANSCRIPTIONAL REGULATORY PROTEIN"/>
    <property type="match status" value="1"/>
</dbReference>
<sequence length="193" mass="21406">MPWEKTFDLDDAIDRATDVFWAKGYEATSLADLLKAIGINKGSFYNAFGSKKKIFMQSLLKYEREQRRDTLAELASLKDPVSAINKLFDALIEQSLTDKDKKGCFLVNTALDLPNHDSDIEKAVKKGLKDTESFFEQQITLGIQTGAIPEHVDPEVDAKGLLTLLVGLRVLARGVFDQNSLSAIKTQAIGLIQ</sequence>
<keyword evidence="7" id="KW-1185">Reference proteome</keyword>
<protein>
    <submittedName>
        <fullName evidence="6">TetR/AcrR family transcriptional regulator, transcriptional repressor for nem operon</fullName>
    </submittedName>
</protein>
<dbReference type="KEGG" id="marq:MARGE09_P0050"/>
<name>A0AAN2BIG6_9GAMM</name>
<reference evidence="6 7" key="1">
    <citation type="journal article" date="2022" name="IScience">
        <title>An ultrasensitive nanofiber-based assay for enzymatic hydrolysis and deep-sea microbial degradation of cellulose.</title>
        <authorList>
            <person name="Tsudome M."/>
            <person name="Tachioka M."/>
            <person name="Miyazaki M."/>
            <person name="Uchimura K."/>
            <person name="Tsuda M."/>
            <person name="Takaki Y."/>
            <person name="Deguchi S."/>
        </authorList>
    </citation>
    <scope>NUCLEOTIDE SEQUENCE [LARGE SCALE GENOMIC DNA]</scope>
    <source>
        <strain evidence="6 7">GE09</strain>
    </source>
</reference>
<dbReference type="RefSeq" id="WP_236985314.1">
    <property type="nucleotide sequence ID" value="NZ_AP023086.1"/>
</dbReference>
<evidence type="ECO:0000313" key="6">
    <source>
        <dbReference type="EMBL" id="BCD95851.1"/>
    </source>
</evidence>
<evidence type="ECO:0000313" key="7">
    <source>
        <dbReference type="Proteomes" id="UP001320119"/>
    </source>
</evidence>
<dbReference type="PROSITE" id="PS50977">
    <property type="entry name" value="HTH_TETR_2"/>
    <property type="match status" value="1"/>
</dbReference>
<organism evidence="6 7">
    <name type="scientific">Marinagarivorans cellulosilyticus</name>
    <dbReference type="NCBI Taxonomy" id="2721545"/>
    <lineage>
        <taxon>Bacteria</taxon>
        <taxon>Pseudomonadati</taxon>
        <taxon>Pseudomonadota</taxon>
        <taxon>Gammaproteobacteria</taxon>
        <taxon>Cellvibrionales</taxon>
        <taxon>Cellvibrionaceae</taxon>
        <taxon>Marinagarivorans</taxon>
    </lineage>
</organism>
<dbReference type="InterPro" id="IPR001647">
    <property type="entry name" value="HTH_TetR"/>
</dbReference>
<evidence type="ECO:0000256" key="1">
    <source>
        <dbReference type="ARBA" id="ARBA00023015"/>
    </source>
</evidence>
<keyword evidence="2 4" id="KW-0238">DNA-binding</keyword>
<evidence type="ECO:0000259" key="5">
    <source>
        <dbReference type="PROSITE" id="PS50977"/>
    </source>
</evidence>
<feature type="DNA-binding region" description="H-T-H motif" evidence="4">
    <location>
        <begin position="29"/>
        <end position="48"/>
    </location>
</feature>
<dbReference type="InterPro" id="IPR023772">
    <property type="entry name" value="DNA-bd_HTH_TetR-type_CS"/>
</dbReference>
<dbReference type="Gene3D" id="1.10.357.10">
    <property type="entry name" value="Tetracycline Repressor, domain 2"/>
    <property type="match status" value="1"/>
</dbReference>
<keyword evidence="3" id="KW-0804">Transcription</keyword>
<feature type="domain" description="HTH tetR-type" evidence="5">
    <location>
        <begin position="6"/>
        <end position="66"/>
    </location>
</feature>
<proteinExistence type="predicted"/>
<evidence type="ECO:0000256" key="4">
    <source>
        <dbReference type="PROSITE-ProRule" id="PRU00335"/>
    </source>
</evidence>
<dbReference type="PROSITE" id="PS01081">
    <property type="entry name" value="HTH_TETR_1"/>
    <property type="match status" value="1"/>
</dbReference>
<dbReference type="Gene3D" id="1.10.10.60">
    <property type="entry name" value="Homeodomain-like"/>
    <property type="match status" value="1"/>
</dbReference>
<dbReference type="PANTHER" id="PTHR47506:SF1">
    <property type="entry name" value="HTH-TYPE TRANSCRIPTIONAL REGULATOR YJDC"/>
    <property type="match status" value="1"/>
</dbReference>
<dbReference type="AlphaFoldDB" id="A0AAN2BIG6"/>
<evidence type="ECO:0000256" key="2">
    <source>
        <dbReference type="ARBA" id="ARBA00023125"/>
    </source>
</evidence>
<dbReference type="InterPro" id="IPR009057">
    <property type="entry name" value="Homeodomain-like_sf"/>
</dbReference>
<evidence type="ECO:0000256" key="3">
    <source>
        <dbReference type="ARBA" id="ARBA00023163"/>
    </source>
</evidence>
<gene>
    <name evidence="6" type="ORF">MARGE09_P0050</name>
</gene>
<dbReference type="Pfam" id="PF00440">
    <property type="entry name" value="TetR_N"/>
    <property type="match status" value="1"/>
</dbReference>
<dbReference type="Proteomes" id="UP001320119">
    <property type="component" value="Chromosome"/>
</dbReference>
<dbReference type="EMBL" id="AP023086">
    <property type="protein sequence ID" value="BCD95851.1"/>
    <property type="molecule type" value="Genomic_DNA"/>
</dbReference>
<dbReference type="InterPro" id="IPR011075">
    <property type="entry name" value="TetR_C"/>
</dbReference>
<dbReference type="GO" id="GO:0003677">
    <property type="term" value="F:DNA binding"/>
    <property type="evidence" value="ECO:0007669"/>
    <property type="project" value="UniProtKB-UniRule"/>
</dbReference>
<dbReference type="InterPro" id="IPR036271">
    <property type="entry name" value="Tet_transcr_reg_TetR-rel_C_sf"/>
</dbReference>
<accession>A0AAN2BIG6</accession>
<dbReference type="SUPFAM" id="SSF48498">
    <property type="entry name" value="Tetracyclin repressor-like, C-terminal domain"/>
    <property type="match status" value="1"/>
</dbReference>